<sequence length="447" mass="47160">MVAEGPARVAVRGLPASASGAGTGTGTTKAVESVEPWFLPLPKSFARRLSCRPWLGELLLVAVVLLCVIGGAIGSTRRQDTTGSPDAFNLAIGALTCLVLLGRLRWPLTVLVLTEAGQIFYLAADGLDGPILMPTMVALYTVAARGQLRRSVLIASGVALLHTAMRIGLTPDGFLSPEKYLSGIWMYLPVAIGEAVRAKRAYWAEVQARLARAEQEREDEARRRVTAERMRIARELHDVVAHSIAMINIQAGVAAHVIDRDVPQAREALVHIKVASRDALAELRTTLGVLRQDGDNDLPTEPTPGVDDVESLVASYRNAGLPVLLEESGRDRTPSAPVGLALYRIVQESLTNAMKHAGDGATAIVRVVYGEHAVEVDVLDDGRGTPEPGRTGGADGTGHGLLGMRERAVAVGGSLAVGPGPNGGFSVHAVLPHHKGAPPARREGGSS</sequence>
<feature type="coiled-coil region" evidence="9">
    <location>
        <begin position="203"/>
        <end position="230"/>
    </location>
</feature>
<evidence type="ECO:0000313" key="13">
    <source>
        <dbReference type="EMBL" id="GCD98394.1"/>
    </source>
</evidence>
<dbReference type="OrthoDB" id="227596at2"/>
<evidence type="ECO:0000256" key="11">
    <source>
        <dbReference type="SAM" id="Phobius"/>
    </source>
</evidence>
<dbReference type="InterPro" id="IPR036890">
    <property type="entry name" value="HATPase_C_sf"/>
</dbReference>
<dbReference type="RefSeq" id="WP_126640288.1">
    <property type="nucleotide sequence ID" value="NZ_BIFH01000027.1"/>
</dbReference>
<keyword evidence="11" id="KW-0472">Membrane</keyword>
<keyword evidence="11" id="KW-0812">Transmembrane</keyword>
<keyword evidence="6 13" id="KW-0418">Kinase</keyword>
<keyword evidence="8" id="KW-0902">Two-component regulatory system</keyword>
<dbReference type="EC" id="2.7.13.3" evidence="2"/>
<dbReference type="CDD" id="cd16917">
    <property type="entry name" value="HATPase_UhpB-NarQ-NarX-like"/>
    <property type="match status" value="1"/>
</dbReference>
<gene>
    <name evidence="13" type="ORF">EHYA_06101</name>
</gene>
<dbReference type="InterPro" id="IPR005467">
    <property type="entry name" value="His_kinase_dom"/>
</dbReference>
<dbReference type="Proteomes" id="UP000286931">
    <property type="component" value="Unassembled WGS sequence"/>
</dbReference>
<keyword evidence="4" id="KW-0808">Transferase</keyword>
<dbReference type="Gene3D" id="3.30.565.10">
    <property type="entry name" value="Histidine kinase-like ATPase, C-terminal domain"/>
    <property type="match status" value="1"/>
</dbReference>
<keyword evidence="3" id="KW-0597">Phosphoprotein</keyword>
<evidence type="ECO:0000313" key="14">
    <source>
        <dbReference type="Proteomes" id="UP000286931"/>
    </source>
</evidence>
<evidence type="ECO:0000256" key="4">
    <source>
        <dbReference type="ARBA" id="ARBA00022679"/>
    </source>
</evidence>
<dbReference type="SUPFAM" id="SSF55874">
    <property type="entry name" value="ATPase domain of HSP90 chaperone/DNA topoisomerase II/histidine kinase"/>
    <property type="match status" value="1"/>
</dbReference>
<dbReference type="Pfam" id="PF23539">
    <property type="entry name" value="DUF7134"/>
    <property type="match status" value="1"/>
</dbReference>
<protein>
    <recommendedName>
        <fullName evidence="2">histidine kinase</fullName>
        <ecNumber evidence="2">2.7.13.3</ecNumber>
    </recommendedName>
</protein>
<name>A0A401YUW3_9ACTN</name>
<dbReference type="AlphaFoldDB" id="A0A401YUW3"/>
<evidence type="ECO:0000256" key="6">
    <source>
        <dbReference type="ARBA" id="ARBA00022777"/>
    </source>
</evidence>
<dbReference type="InterPro" id="IPR050482">
    <property type="entry name" value="Sensor_HK_TwoCompSys"/>
</dbReference>
<feature type="compositionally biased region" description="Gly residues" evidence="10">
    <location>
        <begin position="390"/>
        <end position="400"/>
    </location>
</feature>
<comment type="catalytic activity">
    <reaction evidence="1">
        <text>ATP + protein L-histidine = ADP + protein N-phospho-L-histidine.</text>
        <dbReference type="EC" id="2.7.13.3"/>
    </reaction>
</comment>
<dbReference type="InterPro" id="IPR003594">
    <property type="entry name" value="HATPase_dom"/>
</dbReference>
<keyword evidence="11" id="KW-1133">Transmembrane helix</keyword>
<keyword evidence="5" id="KW-0547">Nucleotide-binding</keyword>
<evidence type="ECO:0000256" key="7">
    <source>
        <dbReference type="ARBA" id="ARBA00022840"/>
    </source>
</evidence>
<dbReference type="PANTHER" id="PTHR24421">
    <property type="entry name" value="NITRATE/NITRITE SENSOR PROTEIN NARX-RELATED"/>
    <property type="match status" value="1"/>
</dbReference>
<evidence type="ECO:0000256" key="8">
    <source>
        <dbReference type="ARBA" id="ARBA00023012"/>
    </source>
</evidence>
<keyword evidence="14" id="KW-1185">Reference proteome</keyword>
<reference evidence="13 14" key="1">
    <citation type="submission" date="2018-12" db="EMBL/GenBank/DDBJ databases">
        <title>Draft genome sequence of Embleya hyalina NBRC 13850T.</title>
        <authorList>
            <person name="Komaki H."/>
            <person name="Hosoyama A."/>
            <person name="Kimura A."/>
            <person name="Ichikawa N."/>
            <person name="Tamura T."/>
        </authorList>
    </citation>
    <scope>NUCLEOTIDE SEQUENCE [LARGE SCALE GENOMIC DNA]</scope>
    <source>
        <strain evidence="13 14">NBRC 13850</strain>
    </source>
</reference>
<dbReference type="InterPro" id="IPR055558">
    <property type="entry name" value="DUF7134"/>
</dbReference>
<dbReference type="GO" id="GO:0005524">
    <property type="term" value="F:ATP binding"/>
    <property type="evidence" value="ECO:0007669"/>
    <property type="project" value="UniProtKB-KW"/>
</dbReference>
<keyword evidence="9" id="KW-0175">Coiled coil</keyword>
<proteinExistence type="predicted"/>
<evidence type="ECO:0000256" key="3">
    <source>
        <dbReference type="ARBA" id="ARBA00022553"/>
    </source>
</evidence>
<evidence type="ECO:0000256" key="1">
    <source>
        <dbReference type="ARBA" id="ARBA00000085"/>
    </source>
</evidence>
<feature type="transmembrane region" description="Helical" evidence="11">
    <location>
        <begin position="87"/>
        <end position="106"/>
    </location>
</feature>
<comment type="caution">
    <text evidence="13">The sequence shown here is derived from an EMBL/GenBank/DDBJ whole genome shotgun (WGS) entry which is preliminary data.</text>
</comment>
<feature type="transmembrane region" description="Helical" evidence="11">
    <location>
        <begin position="54"/>
        <end position="75"/>
    </location>
</feature>
<dbReference type="Gene3D" id="1.20.5.1930">
    <property type="match status" value="1"/>
</dbReference>
<evidence type="ECO:0000259" key="12">
    <source>
        <dbReference type="PROSITE" id="PS50109"/>
    </source>
</evidence>
<feature type="transmembrane region" description="Helical" evidence="11">
    <location>
        <begin position="118"/>
        <end position="140"/>
    </location>
</feature>
<dbReference type="SMART" id="SM00387">
    <property type="entry name" value="HATPase_c"/>
    <property type="match status" value="1"/>
</dbReference>
<organism evidence="13 14">
    <name type="scientific">Embleya hyalina</name>
    <dbReference type="NCBI Taxonomy" id="516124"/>
    <lineage>
        <taxon>Bacteria</taxon>
        <taxon>Bacillati</taxon>
        <taxon>Actinomycetota</taxon>
        <taxon>Actinomycetes</taxon>
        <taxon>Kitasatosporales</taxon>
        <taxon>Streptomycetaceae</taxon>
        <taxon>Embleya</taxon>
    </lineage>
</organism>
<keyword evidence="7" id="KW-0067">ATP-binding</keyword>
<feature type="domain" description="Histidine kinase" evidence="12">
    <location>
        <begin position="342"/>
        <end position="435"/>
    </location>
</feature>
<dbReference type="GO" id="GO:0000155">
    <property type="term" value="F:phosphorelay sensor kinase activity"/>
    <property type="evidence" value="ECO:0007669"/>
    <property type="project" value="InterPro"/>
</dbReference>
<evidence type="ECO:0000256" key="9">
    <source>
        <dbReference type="SAM" id="Coils"/>
    </source>
</evidence>
<dbReference type="EMBL" id="BIFH01000027">
    <property type="protein sequence ID" value="GCD98394.1"/>
    <property type="molecule type" value="Genomic_DNA"/>
</dbReference>
<dbReference type="GO" id="GO:0046983">
    <property type="term" value="F:protein dimerization activity"/>
    <property type="evidence" value="ECO:0007669"/>
    <property type="project" value="InterPro"/>
</dbReference>
<evidence type="ECO:0000256" key="5">
    <source>
        <dbReference type="ARBA" id="ARBA00022741"/>
    </source>
</evidence>
<dbReference type="InterPro" id="IPR011712">
    <property type="entry name" value="Sig_transdc_His_kin_sub3_dim/P"/>
</dbReference>
<dbReference type="Pfam" id="PF02518">
    <property type="entry name" value="HATPase_c"/>
    <property type="match status" value="1"/>
</dbReference>
<dbReference type="GO" id="GO:0016020">
    <property type="term" value="C:membrane"/>
    <property type="evidence" value="ECO:0007669"/>
    <property type="project" value="InterPro"/>
</dbReference>
<accession>A0A401YUW3</accession>
<evidence type="ECO:0000256" key="10">
    <source>
        <dbReference type="SAM" id="MobiDB-lite"/>
    </source>
</evidence>
<feature type="region of interest" description="Disordered" evidence="10">
    <location>
        <begin position="379"/>
        <end position="400"/>
    </location>
</feature>
<evidence type="ECO:0000256" key="2">
    <source>
        <dbReference type="ARBA" id="ARBA00012438"/>
    </source>
</evidence>
<dbReference type="Pfam" id="PF07730">
    <property type="entry name" value="HisKA_3"/>
    <property type="match status" value="1"/>
</dbReference>
<dbReference type="PROSITE" id="PS50109">
    <property type="entry name" value="HIS_KIN"/>
    <property type="match status" value="1"/>
</dbReference>
<dbReference type="PANTHER" id="PTHR24421:SF10">
    <property type="entry name" value="NITRATE_NITRITE SENSOR PROTEIN NARQ"/>
    <property type="match status" value="1"/>
</dbReference>